<comment type="function">
    <text evidence="8 10">Catalyzes the hydrolysis of glutamine to glutamate and ammonia as part of the biosynthesis of pyridoxal 5'-phosphate. The resulting ammonia molecule is channeled to the active site of PdxS.</text>
</comment>
<comment type="caution">
    <text evidence="13">The sequence shown here is derived from an EMBL/GenBank/DDBJ whole genome shotgun (WGS) entry which is preliminary data.</text>
</comment>
<reference evidence="13 14" key="1">
    <citation type="submission" date="2020-10" db="EMBL/GenBank/DDBJ databases">
        <title>Connecting structure to function with the recovery of over 1000 high-quality activated sludge metagenome-assembled genomes encoding full-length rRNA genes using long-read sequencing.</title>
        <authorList>
            <person name="Singleton C.M."/>
            <person name="Petriglieri F."/>
            <person name="Kristensen J.M."/>
            <person name="Kirkegaard R.H."/>
            <person name="Michaelsen T.Y."/>
            <person name="Andersen M.H."/>
            <person name="Karst S.M."/>
            <person name="Dueholm M.S."/>
            <person name="Nielsen P.H."/>
            <person name="Albertsen M."/>
        </authorList>
    </citation>
    <scope>NUCLEOTIDE SEQUENCE [LARGE SCALE GENOMIC DNA]</scope>
    <source>
        <strain evidence="13">Lyne_18-Q3-R50-59_MAXAC.006</strain>
    </source>
</reference>
<evidence type="ECO:0000313" key="13">
    <source>
        <dbReference type="EMBL" id="MBK9298526.1"/>
    </source>
</evidence>
<evidence type="ECO:0000256" key="5">
    <source>
        <dbReference type="ARBA" id="ARBA00023239"/>
    </source>
</evidence>
<dbReference type="FunFam" id="3.40.50.880:FF:000010">
    <property type="entry name" value="uncharacterized protein LOC100176842 isoform X2"/>
    <property type="match status" value="1"/>
</dbReference>
<evidence type="ECO:0000256" key="4">
    <source>
        <dbReference type="ARBA" id="ARBA00022962"/>
    </source>
</evidence>
<protein>
    <recommendedName>
        <fullName evidence="10">Pyridoxal 5'-phosphate synthase subunit PdxT</fullName>
        <ecNumber evidence="10">4.3.3.6</ecNumber>
    </recommendedName>
    <alternativeName>
        <fullName evidence="10">Pdx2</fullName>
    </alternativeName>
    <alternativeName>
        <fullName evidence="10">Pyridoxal 5'-phosphate synthase glutaminase subunit</fullName>
        <ecNumber evidence="10">3.5.1.2</ecNumber>
    </alternativeName>
</protein>
<keyword evidence="4 10" id="KW-0315">Glutamine amidotransferase</keyword>
<dbReference type="EC" id="4.3.3.6" evidence="10"/>
<keyword evidence="5 10" id="KW-0456">Lyase</keyword>
<feature type="active site" description="Nucleophile" evidence="10 11">
    <location>
        <position position="83"/>
    </location>
</feature>
<dbReference type="PROSITE" id="PS51130">
    <property type="entry name" value="PDXT_SNO_2"/>
    <property type="match status" value="1"/>
</dbReference>
<dbReference type="GO" id="GO:0042823">
    <property type="term" value="P:pyridoxal phosphate biosynthetic process"/>
    <property type="evidence" value="ECO:0007669"/>
    <property type="project" value="UniProtKB-UniRule"/>
</dbReference>
<evidence type="ECO:0000256" key="12">
    <source>
        <dbReference type="PIRSR" id="PIRSR005639-2"/>
    </source>
</evidence>
<dbReference type="GO" id="GO:0004359">
    <property type="term" value="F:glutaminase activity"/>
    <property type="evidence" value="ECO:0007669"/>
    <property type="project" value="UniProtKB-UniRule"/>
</dbReference>
<evidence type="ECO:0000256" key="10">
    <source>
        <dbReference type="HAMAP-Rule" id="MF_01615"/>
    </source>
</evidence>
<comment type="catalytic activity">
    <reaction evidence="7 10">
        <text>L-glutamine + H2O = L-glutamate + NH4(+)</text>
        <dbReference type="Rhea" id="RHEA:15889"/>
        <dbReference type="ChEBI" id="CHEBI:15377"/>
        <dbReference type="ChEBI" id="CHEBI:28938"/>
        <dbReference type="ChEBI" id="CHEBI:29985"/>
        <dbReference type="ChEBI" id="CHEBI:58359"/>
        <dbReference type="EC" id="3.5.1.2"/>
    </reaction>
</comment>
<proteinExistence type="inferred from homology"/>
<dbReference type="PANTHER" id="PTHR31559:SF0">
    <property type="entry name" value="PYRIDOXAL 5'-PHOSPHATE SYNTHASE SUBUNIT SNO1-RELATED"/>
    <property type="match status" value="1"/>
</dbReference>
<dbReference type="GO" id="GO:0006543">
    <property type="term" value="P:L-glutamine catabolic process"/>
    <property type="evidence" value="ECO:0007669"/>
    <property type="project" value="UniProtKB-UniRule"/>
</dbReference>
<dbReference type="SUPFAM" id="SSF52317">
    <property type="entry name" value="Class I glutamine amidotransferase-like"/>
    <property type="match status" value="1"/>
</dbReference>
<dbReference type="Gene3D" id="3.40.50.880">
    <property type="match status" value="1"/>
</dbReference>
<evidence type="ECO:0000256" key="2">
    <source>
        <dbReference type="ARBA" id="ARBA00022801"/>
    </source>
</evidence>
<comment type="catalytic activity">
    <reaction evidence="6 10">
        <text>aldehydo-D-ribose 5-phosphate + D-glyceraldehyde 3-phosphate + L-glutamine = pyridoxal 5'-phosphate + L-glutamate + phosphate + 3 H2O + H(+)</text>
        <dbReference type="Rhea" id="RHEA:31507"/>
        <dbReference type="ChEBI" id="CHEBI:15377"/>
        <dbReference type="ChEBI" id="CHEBI:15378"/>
        <dbReference type="ChEBI" id="CHEBI:29985"/>
        <dbReference type="ChEBI" id="CHEBI:43474"/>
        <dbReference type="ChEBI" id="CHEBI:58273"/>
        <dbReference type="ChEBI" id="CHEBI:58359"/>
        <dbReference type="ChEBI" id="CHEBI:59776"/>
        <dbReference type="ChEBI" id="CHEBI:597326"/>
        <dbReference type="EC" id="4.3.3.6"/>
    </reaction>
</comment>
<feature type="active site" description="Charge relay system" evidence="10 11">
    <location>
        <position position="179"/>
    </location>
</feature>
<dbReference type="Proteomes" id="UP000727993">
    <property type="component" value="Unassembled WGS sequence"/>
</dbReference>
<dbReference type="InterPro" id="IPR002161">
    <property type="entry name" value="PdxT/SNO"/>
</dbReference>
<dbReference type="PIRSF" id="PIRSF005639">
    <property type="entry name" value="Glut_amidoT_SNO"/>
    <property type="match status" value="1"/>
</dbReference>
<gene>
    <name evidence="10 13" type="primary">pdxT</name>
    <name evidence="13" type="ORF">IPN02_17205</name>
</gene>
<feature type="binding site" evidence="10 12">
    <location>
        <begin position="143"/>
        <end position="144"/>
    </location>
    <ligand>
        <name>L-glutamine</name>
        <dbReference type="ChEBI" id="CHEBI:58359"/>
    </ligand>
</feature>
<dbReference type="PANTHER" id="PTHR31559">
    <property type="entry name" value="PYRIDOXAL 5'-PHOSPHATE SYNTHASE SUBUNIT SNO"/>
    <property type="match status" value="1"/>
</dbReference>
<dbReference type="Pfam" id="PF01174">
    <property type="entry name" value="SNO"/>
    <property type="match status" value="1"/>
</dbReference>
<evidence type="ECO:0000256" key="6">
    <source>
        <dbReference type="ARBA" id="ARBA00047992"/>
    </source>
</evidence>
<feature type="binding site" evidence="10 12">
    <location>
        <begin position="51"/>
        <end position="53"/>
    </location>
    <ligand>
        <name>L-glutamine</name>
        <dbReference type="ChEBI" id="CHEBI:58359"/>
    </ligand>
</feature>
<comment type="pathway">
    <text evidence="10">Cofactor biosynthesis; pyridoxal 5'-phosphate biosynthesis.</text>
</comment>
<evidence type="ECO:0000256" key="8">
    <source>
        <dbReference type="ARBA" id="ARBA00054599"/>
    </source>
</evidence>
<comment type="similarity">
    <text evidence="1 10">Belongs to the glutaminase PdxT/SNO family.</text>
</comment>
<dbReference type="AlphaFoldDB" id="A0A936TEB3"/>
<feature type="binding site" evidence="10 12">
    <location>
        <position position="112"/>
    </location>
    <ligand>
        <name>L-glutamine</name>
        <dbReference type="ChEBI" id="CHEBI:58359"/>
    </ligand>
</feature>
<evidence type="ECO:0000313" key="14">
    <source>
        <dbReference type="Proteomes" id="UP000727993"/>
    </source>
</evidence>
<dbReference type="InterPro" id="IPR029062">
    <property type="entry name" value="Class_I_gatase-like"/>
</dbReference>
<dbReference type="GO" id="GO:0036381">
    <property type="term" value="F:pyridoxal 5'-phosphate synthase (glutamine hydrolysing) activity"/>
    <property type="evidence" value="ECO:0007669"/>
    <property type="project" value="UniProtKB-UniRule"/>
</dbReference>
<name>A0A936TEB3_9ACTN</name>
<accession>A0A936TEB3</accession>
<keyword evidence="2 10" id="KW-0378">Hydrolase</keyword>
<organism evidence="13 14">
    <name type="scientific">Candidatus Neomicrothrix subdominans</name>
    <dbReference type="NCBI Taxonomy" id="2954438"/>
    <lineage>
        <taxon>Bacteria</taxon>
        <taxon>Bacillati</taxon>
        <taxon>Actinomycetota</taxon>
        <taxon>Acidimicrobiia</taxon>
        <taxon>Acidimicrobiales</taxon>
        <taxon>Microthrixaceae</taxon>
        <taxon>Candidatus Neomicrothrix</taxon>
    </lineage>
</organism>
<dbReference type="PROSITE" id="PS51273">
    <property type="entry name" value="GATASE_TYPE_1"/>
    <property type="match status" value="1"/>
</dbReference>
<dbReference type="NCBIfam" id="TIGR03800">
    <property type="entry name" value="PLP_synth_Pdx2"/>
    <property type="match status" value="1"/>
</dbReference>
<dbReference type="GO" id="GO:0008614">
    <property type="term" value="P:pyridoxine metabolic process"/>
    <property type="evidence" value="ECO:0007669"/>
    <property type="project" value="TreeGrafter"/>
</dbReference>
<evidence type="ECO:0000256" key="7">
    <source>
        <dbReference type="ARBA" id="ARBA00049534"/>
    </source>
</evidence>
<comment type="subunit">
    <text evidence="9 10">In the presence of PdxS, forms a dodecamer of heterodimers. Only shows activity in the heterodimer.</text>
</comment>
<dbReference type="EMBL" id="JADJZA010000009">
    <property type="protein sequence ID" value="MBK9298526.1"/>
    <property type="molecule type" value="Genomic_DNA"/>
</dbReference>
<dbReference type="GO" id="GO:1903600">
    <property type="term" value="C:glutaminase complex"/>
    <property type="evidence" value="ECO:0007669"/>
    <property type="project" value="TreeGrafter"/>
</dbReference>
<evidence type="ECO:0000256" key="11">
    <source>
        <dbReference type="PIRSR" id="PIRSR005639-1"/>
    </source>
</evidence>
<evidence type="ECO:0000256" key="1">
    <source>
        <dbReference type="ARBA" id="ARBA00008345"/>
    </source>
</evidence>
<evidence type="ECO:0000256" key="3">
    <source>
        <dbReference type="ARBA" id="ARBA00022898"/>
    </source>
</evidence>
<sequence length="204" mass="21245">MGGARPTIGVLALQGAFRAHRLVIEGLGAPVREVRTAAALDDVDALIIPGGESTTMSQLLDSSGLRAPLAARLADGMAVLGTCAGAILLASDIRDGREDQASFQSIDVTVRRNAYGRQLASFEADLEVADGAELPAAIHAVFIRAPRIERVGADVRVLAALGSEPVAVASGRAWATTFHPELSDDTRFHRAWLETVAGGAPMLG</sequence>
<dbReference type="GO" id="GO:0005829">
    <property type="term" value="C:cytosol"/>
    <property type="evidence" value="ECO:0007669"/>
    <property type="project" value="TreeGrafter"/>
</dbReference>
<feature type="active site" description="Charge relay system" evidence="10 11">
    <location>
        <position position="181"/>
    </location>
</feature>
<dbReference type="InterPro" id="IPR021196">
    <property type="entry name" value="PdxT/SNO_CS"/>
</dbReference>
<dbReference type="CDD" id="cd01749">
    <property type="entry name" value="GATase1_PB"/>
    <property type="match status" value="1"/>
</dbReference>
<dbReference type="EC" id="3.5.1.2" evidence="10"/>
<dbReference type="PROSITE" id="PS01236">
    <property type="entry name" value="PDXT_SNO_1"/>
    <property type="match status" value="1"/>
</dbReference>
<evidence type="ECO:0000256" key="9">
    <source>
        <dbReference type="ARBA" id="ARBA00064749"/>
    </source>
</evidence>
<keyword evidence="3 10" id="KW-0663">Pyridoxal phosphate</keyword>
<dbReference type="HAMAP" id="MF_01615">
    <property type="entry name" value="PdxT"/>
    <property type="match status" value="1"/>
</dbReference>